<dbReference type="Gene3D" id="3.30.70.870">
    <property type="entry name" value="Elongation Factor G (Translational Gtpase), domain 3"/>
    <property type="match status" value="1"/>
</dbReference>
<dbReference type="InterPro" id="IPR005517">
    <property type="entry name" value="Transl_elong_EFG/EF2_IV"/>
</dbReference>
<name>A0ABW2N0E1_9ACTN</name>
<feature type="region of interest" description="Disordered" evidence="4">
    <location>
        <begin position="621"/>
        <end position="643"/>
    </location>
</feature>
<organism evidence="6 7">
    <name type="scientific">Nocardioides astragali</name>
    <dbReference type="NCBI Taxonomy" id="1776736"/>
    <lineage>
        <taxon>Bacteria</taxon>
        <taxon>Bacillati</taxon>
        <taxon>Actinomycetota</taxon>
        <taxon>Actinomycetes</taxon>
        <taxon>Propionibacteriales</taxon>
        <taxon>Nocardioidaceae</taxon>
        <taxon>Nocardioides</taxon>
    </lineage>
</organism>
<dbReference type="InterPro" id="IPR009000">
    <property type="entry name" value="Transl_B-barrel_sf"/>
</dbReference>
<dbReference type="Pfam" id="PF00679">
    <property type="entry name" value="EFG_C"/>
    <property type="match status" value="1"/>
</dbReference>
<keyword evidence="7" id="KW-1185">Reference proteome</keyword>
<evidence type="ECO:0000313" key="6">
    <source>
        <dbReference type="EMBL" id="MFC7360408.1"/>
    </source>
</evidence>
<keyword evidence="2" id="KW-0648">Protein biosynthesis</keyword>
<sequence>MTSPPPTLNLGIVAHVDAGKTSLTERLLFEAGAIEAPGSVDAGTTRTDSLDLERRRGITIRAAVTSFALDDVVVNLLDTPGHPDFIAEVERSLGVLDAAVLVLSSVEGVQPQTLVIWRALQRIGVPTVMFVNKVDRSGADMEGVLEQVRRRLTPNVVVLAQAHGAGARDARVTAVPLTREDVVVALAEGDDRVLDDWASDRPVSGAAALAALRRGLRTGALTPVLCGSATTGAGLPLLRDALVTLLPRLSPPPHEQAATVFAVDRDERGRRAWVRVWSGDLRVRDRVAFGAAEPARVTEVAVSTPDGLRPGVAGAGQIAVVRGPSARIGDAVGRPPSRREHRFTPASLQALVEPVDPTRRTALYAGLAELADEDPLIDLRLDKVDGEAAVSLHGEVQKEVLAALLEERYGVAVRFLDTSTVCLERVLGVGASGDRIGTGGNPYLAGLALRVEMAPVGHGVEFSPGVERGNLPPAFVAATEDGVRAGLRQGPHGWEVTDCVVTMTASAYYPRQSRPHQKFDKSMSTVAADFRHLAPVVLAAALHEARTRVCRPVDRFELDLPTPAYPVVTALLGRLGASLLETSTDRGYTRLVGHLPSEVVPDVASRLPDLTGGEGVLVTSLDHHAPVRGQPPRRRRRGPDPLDRAAWFRDVPR</sequence>
<evidence type="ECO:0000259" key="5">
    <source>
        <dbReference type="PROSITE" id="PS51722"/>
    </source>
</evidence>
<dbReference type="SUPFAM" id="SSF54211">
    <property type="entry name" value="Ribosomal protein S5 domain 2-like"/>
    <property type="match status" value="1"/>
</dbReference>
<dbReference type="Pfam" id="PF03764">
    <property type="entry name" value="EFG_IV"/>
    <property type="match status" value="1"/>
</dbReference>
<dbReference type="PROSITE" id="PS00301">
    <property type="entry name" value="G_TR_1"/>
    <property type="match status" value="1"/>
</dbReference>
<dbReference type="SUPFAM" id="SSF54980">
    <property type="entry name" value="EF-G C-terminal domain-like"/>
    <property type="match status" value="2"/>
</dbReference>
<dbReference type="Gene3D" id="3.30.230.10">
    <property type="match status" value="1"/>
</dbReference>
<keyword evidence="1" id="KW-0547">Nucleotide-binding</keyword>
<dbReference type="InterPro" id="IPR020568">
    <property type="entry name" value="Ribosomal_Su5_D2-typ_SF"/>
</dbReference>
<feature type="domain" description="Tr-type G" evidence="5">
    <location>
        <begin position="5"/>
        <end position="252"/>
    </location>
</feature>
<dbReference type="Proteomes" id="UP001596524">
    <property type="component" value="Unassembled WGS sequence"/>
</dbReference>
<dbReference type="PRINTS" id="PR00315">
    <property type="entry name" value="ELONGATNFCT"/>
</dbReference>
<dbReference type="InterPro" id="IPR031157">
    <property type="entry name" value="G_TR_CS"/>
</dbReference>
<dbReference type="PANTHER" id="PTHR43261:SF1">
    <property type="entry name" value="RIBOSOME-RELEASING FACTOR 2, MITOCHONDRIAL"/>
    <property type="match status" value="1"/>
</dbReference>
<dbReference type="PRINTS" id="PR01037">
    <property type="entry name" value="TCRTETOQM"/>
</dbReference>
<dbReference type="InterPro" id="IPR035647">
    <property type="entry name" value="EFG_III/V"/>
</dbReference>
<dbReference type="Gene3D" id="2.40.30.10">
    <property type="entry name" value="Translation factors"/>
    <property type="match status" value="1"/>
</dbReference>
<dbReference type="PROSITE" id="PS51722">
    <property type="entry name" value="G_TR_2"/>
    <property type="match status" value="1"/>
</dbReference>
<dbReference type="InterPro" id="IPR005225">
    <property type="entry name" value="Small_GTP-bd"/>
</dbReference>
<dbReference type="InterPro" id="IPR000795">
    <property type="entry name" value="T_Tr_GTP-bd_dom"/>
</dbReference>
<accession>A0ABW2N0E1</accession>
<dbReference type="InterPro" id="IPR000640">
    <property type="entry name" value="EFG_V-like"/>
</dbReference>
<dbReference type="Gene3D" id="3.40.50.300">
    <property type="entry name" value="P-loop containing nucleotide triphosphate hydrolases"/>
    <property type="match status" value="1"/>
</dbReference>
<reference evidence="7" key="1">
    <citation type="journal article" date="2019" name="Int. J. Syst. Evol. Microbiol.">
        <title>The Global Catalogue of Microorganisms (GCM) 10K type strain sequencing project: providing services to taxonomists for standard genome sequencing and annotation.</title>
        <authorList>
            <consortium name="The Broad Institute Genomics Platform"/>
            <consortium name="The Broad Institute Genome Sequencing Center for Infectious Disease"/>
            <person name="Wu L."/>
            <person name="Ma J."/>
        </authorList>
    </citation>
    <scope>NUCLEOTIDE SEQUENCE [LARGE SCALE GENOMIC DNA]</scope>
    <source>
        <strain evidence="7">FCH27</strain>
    </source>
</reference>
<dbReference type="EMBL" id="JBHTCH010000012">
    <property type="protein sequence ID" value="MFC7360408.1"/>
    <property type="molecule type" value="Genomic_DNA"/>
</dbReference>
<dbReference type="InterPro" id="IPR014721">
    <property type="entry name" value="Ribsml_uS5_D2-typ_fold_subgr"/>
</dbReference>
<dbReference type="Pfam" id="PF00009">
    <property type="entry name" value="GTP_EFTU"/>
    <property type="match status" value="1"/>
</dbReference>
<evidence type="ECO:0000256" key="1">
    <source>
        <dbReference type="ARBA" id="ARBA00022741"/>
    </source>
</evidence>
<comment type="caution">
    <text evidence="6">The sequence shown here is derived from an EMBL/GenBank/DDBJ whole genome shotgun (WGS) entry which is preliminary data.</text>
</comment>
<evidence type="ECO:0000256" key="2">
    <source>
        <dbReference type="ARBA" id="ARBA00022917"/>
    </source>
</evidence>
<dbReference type="SUPFAM" id="SSF52540">
    <property type="entry name" value="P-loop containing nucleoside triphosphate hydrolases"/>
    <property type="match status" value="1"/>
</dbReference>
<protein>
    <submittedName>
        <fullName evidence="6">GTP-binding protein</fullName>
    </submittedName>
</protein>
<dbReference type="PANTHER" id="PTHR43261">
    <property type="entry name" value="TRANSLATION ELONGATION FACTOR G-RELATED"/>
    <property type="match status" value="1"/>
</dbReference>
<evidence type="ECO:0000256" key="4">
    <source>
        <dbReference type="SAM" id="MobiDB-lite"/>
    </source>
</evidence>
<dbReference type="NCBIfam" id="TIGR00231">
    <property type="entry name" value="small_GTP"/>
    <property type="match status" value="1"/>
</dbReference>
<proteinExistence type="predicted"/>
<keyword evidence="3" id="KW-0342">GTP-binding</keyword>
<dbReference type="SMART" id="SM00889">
    <property type="entry name" value="EFG_IV"/>
    <property type="match status" value="1"/>
</dbReference>
<dbReference type="RefSeq" id="WP_255891676.1">
    <property type="nucleotide sequence ID" value="NZ_JAFMZM010000005.1"/>
</dbReference>
<dbReference type="SUPFAM" id="SSF50447">
    <property type="entry name" value="Translation proteins"/>
    <property type="match status" value="1"/>
</dbReference>
<evidence type="ECO:0000313" key="7">
    <source>
        <dbReference type="Proteomes" id="UP001596524"/>
    </source>
</evidence>
<dbReference type="InterPro" id="IPR027417">
    <property type="entry name" value="P-loop_NTPase"/>
</dbReference>
<gene>
    <name evidence="6" type="ORF">ACFQO6_09025</name>
</gene>
<evidence type="ECO:0000256" key="3">
    <source>
        <dbReference type="ARBA" id="ARBA00023134"/>
    </source>
</evidence>